<keyword evidence="2" id="KW-1185">Reference proteome</keyword>
<dbReference type="EMBL" id="JBFOLK010000003">
    <property type="protein sequence ID" value="KAL2525508.1"/>
    <property type="molecule type" value="Genomic_DNA"/>
</dbReference>
<name>A0ABD1UKD0_9LAMI</name>
<proteinExistence type="predicted"/>
<sequence>MDKLEKERILKDEVGEELVGEKQGREGENVTDETEYVEKGMSANFLTPDKLEEDANKSIEDDIVQINEIGMNHQKDSGMVQSEKHEKNAYCVSPSWTQQRGESFRTLMYTIHIEKRSREG</sequence>
<organism evidence="1 2">
    <name type="scientific">Abeliophyllum distichum</name>
    <dbReference type="NCBI Taxonomy" id="126358"/>
    <lineage>
        <taxon>Eukaryota</taxon>
        <taxon>Viridiplantae</taxon>
        <taxon>Streptophyta</taxon>
        <taxon>Embryophyta</taxon>
        <taxon>Tracheophyta</taxon>
        <taxon>Spermatophyta</taxon>
        <taxon>Magnoliopsida</taxon>
        <taxon>eudicotyledons</taxon>
        <taxon>Gunneridae</taxon>
        <taxon>Pentapetalae</taxon>
        <taxon>asterids</taxon>
        <taxon>lamiids</taxon>
        <taxon>Lamiales</taxon>
        <taxon>Oleaceae</taxon>
        <taxon>Forsythieae</taxon>
        <taxon>Abeliophyllum</taxon>
    </lineage>
</organism>
<comment type="caution">
    <text evidence="1">The sequence shown here is derived from an EMBL/GenBank/DDBJ whole genome shotgun (WGS) entry which is preliminary data.</text>
</comment>
<accession>A0ABD1UKD0</accession>
<dbReference type="AlphaFoldDB" id="A0ABD1UKD0"/>
<reference evidence="2" key="1">
    <citation type="submission" date="2024-07" db="EMBL/GenBank/DDBJ databases">
        <title>Two chromosome-level genome assemblies of Korean endemic species Abeliophyllum distichum and Forsythia ovata (Oleaceae).</title>
        <authorList>
            <person name="Jang H."/>
        </authorList>
    </citation>
    <scope>NUCLEOTIDE SEQUENCE [LARGE SCALE GENOMIC DNA]</scope>
</reference>
<evidence type="ECO:0000313" key="1">
    <source>
        <dbReference type="EMBL" id="KAL2525508.1"/>
    </source>
</evidence>
<gene>
    <name evidence="1" type="ORF">Adt_10562</name>
</gene>
<dbReference type="Proteomes" id="UP001604336">
    <property type="component" value="Unassembled WGS sequence"/>
</dbReference>
<protein>
    <submittedName>
        <fullName evidence="1">Uncharacterized protein</fullName>
    </submittedName>
</protein>
<evidence type="ECO:0000313" key="2">
    <source>
        <dbReference type="Proteomes" id="UP001604336"/>
    </source>
</evidence>